<accession>B9RZ15</accession>
<evidence type="ECO:0000256" key="1">
    <source>
        <dbReference type="SAM" id="SignalP"/>
    </source>
</evidence>
<name>B9RZ15_RICCO</name>
<dbReference type="Proteomes" id="UP000008311">
    <property type="component" value="Unassembled WGS sequence"/>
</dbReference>
<reference evidence="3" key="1">
    <citation type="journal article" date="2010" name="Nat. Biotechnol.">
        <title>Draft genome sequence of the oilseed species Ricinus communis.</title>
        <authorList>
            <person name="Chan A.P."/>
            <person name="Crabtree J."/>
            <person name="Zhao Q."/>
            <person name="Lorenzi H."/>
            <person name="Orvis J."/>
            <person name="Puiu D."/>
            <person name="Melake-Berhan A."/>
            <person name="Jones K.M."/>
            <person name="Redman J."/>
            <person name="Chen G."/>
            <person name="Cahoon E.B."/>
            <person name="Gedil M."/>
            <person name="Stanke M."/>
            <person name="Haas B.J."/>
            <person name="Wortman J.R."/>
            <person name="Fraser-Liggett C.M."/>
            <person name="Ravel J."/>
            <person name="Rabinowicz P.D."/>
        </authorList>
    </citation>
    <scope>NUCLEOTIDE SEQUENCE [LARGE SCALE GENOMIC DNA]</scope>
    <source>
        <strain evidence="3">cv. Hale</strain>
    </source>
</reference>
<dbReference type="InParanoid" id="B9RZ15"/>
<dbReference type="EMBL" id="EQ973832">
    <property type="protein sequence ID" value="EEF43517.1"/>
    <property type="molecule type" value="Genomic_DNA"/>
</dbReference>
<keyword evidence="3" id="KW-1185">Reference proteome</keyword>
<feature type="signal peptide" evidence="1">
    <location>
        <begin position="1"/>
        <end position="17"/>
    </location>
</feature>
<keyword evidence="1" id="KW-0732">Signal</keyword>
<gene>
    <name evidence="2" type="ORF">RCOM_1316280</name>
</gene>
<dbReference type="AlphaFoldDB" id="B9RZ15"/>
<feature type="chain" id="PRO_5002891455" evidence="1">
    <location>
        <begin position="18"/>
        <end position="81"/>
    </location>
</feature>
<evidence type="ECO:0000313" key="2">
    <source>
        <dbReference type="EMBL" id="EEF43517.1"/>
    </source>
</evidence>
<organism evidence="2 3">
    <name type="scientific">Ricinus communis</name>
    <name type="common">Castor bean</name>
    <dbReference type="NCBI Taxonomy" id="3988"/>
    <lineage>
        <taxon>Eukaryota</taxon>
        <taxon>Viridiplantae</taxon>
        <taxon>Streptophyta</taxon>
        <taxon>Embryophyta</taxon>
        <taxon>Tracheophyta</taxon>
        <taxon>Spermatophyta</taxon>
        <taxon>Magnoliopsida</taxon>
        <taxon>eudicotyledons</taxon>
        <taxon>Gunneridae</taxon>
        <taxon>Pentapetalae</taxon>
        <taxon>rosids</taxon>
        <taxon>fabids</taxon>
        <taxon>Malpighiales</taxon>
        <taxon>Euphorbiaceae</taxon>
        <taxon>Acalyphoideae</taxon>
        <taxon>Acalypheae</taxon>
        <taxon>Ricinus</taxon>
    </lineage>
</organism>
<sequence length="81" mass="9074">MASLVLLLSLILRPKDPNQLAFTTSSLPSPSRANAISSKTRHLNNYCTSTVSVPDVILEEEEEEEEEDVQEPKFCIDLSWP</sequence>
<evidence type="ECO:0000313" key="3">
    <source>
        <dbReference type="Proteomes" id="UP000008311"/>
    </source>
</evidence>
<proteinExistence type="predicted"/>
<protein>
    <submittedName>
        <fullName evidence="2">Uncharacterized protein</fullName>
    </submittedName>
</protein>